<feature type="transmembrane region" description="Helical" evidence="3">
    <location>
        <begin position="810"/>
        <end position="830"/>
    </location>
</feature>
<evidence type="ECO:0000256" key="3">
    <source>
        <dbReference type="SAM" id="Phobius"/>
    </source>
</evidence>
<dbReference type="EMBL" id="CAUYUJ010015947">
    <property type="protein sequence ID" value="CAK0860085.1"/>
    <property type="molecule type" value="Genomic_DNA"/>
</dbReference>
<keyword evidence="1" id="KW-0175">Coiled coil</keyword>
<keyword evidence="3" id="KW-0812">Transmembrane</keyword>
<evidence type="ECO:0000313" key="5">
    <source>
        <dbReference type="Proteomes" id="UP001189429"/>
    </source>
</evidence>
<evidence type="ECO:0008006" key="6">
    <source>
        <dbReference type="Google" id="ProtNLM"/>
    </source>
</evidence>
<comment type="caution">
    <text evidence="4">The sequence shown here is derived from an EMBL/GenBank/DDBJ whole genome shotgun (WGS) entry which is preliminary data.</text>
</comment>
<proteinExistence type="predicted"/>
<feature type="region of interest" description="Disordered" evidence="2">
    <location>
        <begin position="1"/>
        <end position="62"/>
    </location>
</feature>
<organism evidence="4 5">
    <name type="scientific">Prorocentrum cordatum</name>
    <dbReference type="NCBI Taxonomy" id="2364126"/>
    <lineage>
        <taxon>Eukaryota</taxon>
        <taxon>Sar</taxon>
        <taxon>Alveolata</taxon>
        <taxon>Dinophyceae</taxon>
        <taxon>Prorocentrales</taxon>
        <taxon>Prorocentraceae</taxon>
        <taxon>Prorocentrum</taxon>
    </lineage>
</organism>
<evidence type="ECO:0000256" key="1">
    <source>
        <dbReference type="SAM" id="Coils"/>
    </source>
</evidence>
<feature type="region of interest" description="Disordered" evidence="2">
    <location>
        <begin position="709"/>
        <end position="755"/>
    </location>
</feature>
<protein>
    <recommendedName>
        <fullName evidence="6">Endonuclease/exonuclease/phosphatase domain-containing protein</fullName>
    </recommendedName>
</protein>
<feature type="compositionally biased region" description="Basic and acidic residues" evidence="2">
    <location>
        <begin position="679"/>
        <end position="697"/>
    </location>
</feature>
<feature type="transmembrane region" description="Helical" evidence="3">
    <location>
        <begin position="637"/>
        <end position="657"/>
    </location>
</feature>
<dbReference type="Proteomes" id="UP001189429">
    <property type="component" value="Unassembled WGS sequence"/>
</dbReference>
<name>A0ABN9UJU4_9DINO</name>
<feature type="region of interest" description="Disordered" evidence="2">
    <location>
        <begin position="665"/>
        <end position="697"/>
    </location>
</feature>
<feature type="non-terminal residue" evidence="4">
    <location>
        <position position="1085"/>
    </location>
</feature>
<feature type="compositionally biased region" description="Low complexity" evidence="2">
    <location>
        <begin position="729"/>
        <end position="744"/>
    </location>
</feature>
<evidence type="ECO:0000256" key="2">
    <source>
        <dbReference type="SAM" id="MobiDB-lite"/>
    </source>
</evidence>
<dbReference type="Gene3D" id="3.60.10.10">
    <property type="entry name" value="Endonuclease/exonuclease/phosphatase"/>
    <property type="match status" value="1"/>
</dbReference>
<sequence>MADDAHGDEAPASLVEQFDLVATFPSQETGAGRGKGGKGALPPPRKRAAHDHSAADAADGNDAWSSDDYLRQLCRDEFDSMRAALTSSVSESVRATVAENHSVLLGSIDKLREQVSGQSASIDQQVQSVVRPQVDALARRLQSQIDEHKKQIDACERRLGDHDDQLSAFRAELVELRRHLAVAEQRPQAPPQIPTGFDRDADSTLLIAVAQRATSLEAMSACIQNFLSGTGFDSSEYEIVSKGTLPCKRFAVHFKGMVQPASRKVLRALSALKDENGWKAFFADLPGLSERTRVHMGPDKSPKQVKMEYVFRKCRAAFATAFSSLRFFTDRDRGFLSIGWDKILKVEVEAGDAPPTLRWDVAKLERHDITKARAMQLTSFLTASADEPAAIKLNYLSKLGLDKSIVSLQEVHQDALQLEHFVHRDPVHVESHPLIPGRVLMVTLRAARACVYLFNVHNHELGTTAITRVRDAIRTALAEARAEPQRVLVILNGDFNISEESAMSLLAPVAASRRGGRRHHAAAPAWRPIFDDMLEIQGSEPTHYERAAGKASIIDRVFLSLQGWQVCQMNLTSATMGSAAALSDAKISDHTAFYDIHNRLRHHVATHPDWCTLEMVGSGRCYPHFWRSEAFVEILQMQPIVLALSVLLMLRYVILALPSRRWPPRAAEVRRGPAAANPPREDGITTHDEPRVRRDRQGLVPPLDMAASIRAAPAGPPPGASGGVHEGGRSSASSDEDSAAGTEAGAPARGGTAGSLTVGKRASLFSRLSSFAGRHGPQEEDLSDDEGDVEGGPSFCWALRMRCGKGKGGVCYWCFVLVFAMFMVVFPLFLKWMLTSPLPLEKWNPTYPAFPVLVDADFIRGNTQADYRVSMSDIPMTSKACNTACGTSGTDVTSEVNFQVDVELSAPGFEHTAYPVLLASNDFETWWVASEPTDSHPTPYFASQDASSAAVYRHVTEECTRPEAPAVAGQPVALEDRYSSVPTYVLVCVAWTADKVEWHHNRTALTGDDLGLRCDAVGGVCGWPCGGNPTSLDLPGCSDGILSVDPLTGEVAGLPVAGGAGFRGEVALKACLGEPGTEGCITSTE</sequence>
<gene>
    <name evidence="4" type="ORF">PCOR1329_LOCUS49149</name>
</gene>
<evidence type="ECO:0000313" key="4">
    <source>
        <dbReference type="EMBL" id="CAK0860085.1"/>
    </source>
</evidence>
<dbReference type="InterPro" id="IPR036691">
    <property type="entry name" value="Endo/exonu/phosph_ase_sf"/>
</dbReference>
<feature type="coiled-coil region" evidence="1">
    <location>
        <begin position="138"/>
        <end position="186"/>
    </location>
</feature>
<keyword evidence="3" id="KW-1133">Transmembrane helix</keyword>
<accession>A0ABN9UJU4</accession>
<reference evidence="4" key="1">
    <citation type="submission" date="2023-10" db="EMBL/GenBank/DDBJ databases">
        <authorList>
            <person name="Chen Y."/>
            <person name="Shah S."/>
            <person name="Dougan E. K."/>
            <person name="Thang M."/>
            <person name="Chan C."/>
        </authorList>
    </citation>
    <scope>NUCLEOTIDE SEQUENCE [LARGE SCALE GENOMIC DNA]</scope>
</reference>
<keyword evidence="5" id="KW-1185">Reference proteome</keyword>
<dbReference type="SUPFAM" id="SSF56219">
    <property type="entry name" value="DNase I-like"/>
    <property type="match status" value="1"/>
</dbReference>
<keyword evidence="3" id="KW-0472">Membrane</keyword>